<dbReference type="GO" id="GO:0016020">
    <property type="term" value="C:membrane"/>
    <property type="evidence" value="ECO:0007669"/>
    <property type="project" value="TreeGrafter"/>
</dbReference>
<dbReference type="OrthoDB" id="408373at2759"/>
<accession>A0A9W8YRT0</accession>
<feature type="domain" description="AB hydrolase-1" evidence="1">
    <location>
        <begin position="38"/>
        <end position="228"/>
    </location>
</feature>
<evidence type="ECO:0000259" key="1">
    <source>
        <dbReference type="Pfam" id="PF12697"/>
    </source>
</evidence>
<protein>
    <recommendedName>
        <fullName evidence="1">AB hydrolase-1 domain-containing protein</fullName>
    </recommendedName>
</protein>
<dbReference type="EMBL" id="JAPEVB010000004">
    <property type="protein sequence ID" value="KAJ4390061.1"/>
    <property type="molecule type" value="Genomic_DNA"/>
</dbReference>
<dbReference type="Gene3D" id="3.40.50.1820">
    <property type="entry name" value="alpha/beta hydrolase"/>
    <property type="match status" value="1"/>
</dbReference>
<gene>
    <name evidence="2" type="ORF">N0V93_007534</name>
</gene>
<organism evidence="2 3">
    <name type="scientific">Gnomoniopsis smithogilvyi</name>
    <dbReference type="NCBI Taxonomy" id="1191159"/>
    <lineage>
        <taxon>Eukaryota</taxon>
        <taxon>Fungi</taxon>
        <taxon>Dikarya</taxon>
        <taxon>Ascomycota</taxon>
        <taxon>Pezizomycotina</taxon>
        <taxon>Sordariomycetes</taxon>
        <taxon>Sordariomycetidae</taxon>
        <taxon>Diaporthales</taxon>
        <taxon>Gnomoniaceae</taxon>
        <taxon>Gnomoniopsis</taxon>
    </lineage>
</organism>
<keyword evidence="3" id="KW-1185">Reference proteome</keyword>
<dbReference type="InterPro" id="IPR050266">
    <property type="entry name" value="AB_hydrolase_sf"/>
</dbReference>
<reference evidence="2" key="1">
    <citation type="submission" date="2022-10" db="EMBL/GenBank/DDBJ databases">
        <title>Tapping the CABI collections for fungal endophytes: first genome assemblies for Collariella, Neodidymelliopsis, Ascochyta clinopodiicola, Didymella pomorum, Didymosphaeria variabile, Neocosmospora piperis and Neocucurbitaria cava.</title>
        <authorList>
            <person name="Hill R."/>
        </authorList>
    </citation>
    <scope>NUCLEOTIDE SEQUENCE</scope>
    <source>
        <strain evidence="2">IMI 355082</strain>
    </source>
</reference>
<dbReference type="PANTHER" id="PTHR43798">
    <property type="entry name" value="MONOACYLGLYCEROL LIPASE"/>
    <property type="match status" value="1"/>
</dbReference>
<evidence type="ECO:0000313" key="3">
    <source>
        <dbReference type="Proteomes" id="UP001140453"/>
    </source>
</evidence>
<proteinExistence type="predicted"/>
<comment type="caution">
    <text evidence="2">The sequence shown here is derived from an EMBL/GenBank/DDBJ whole genome shotgun (WGS) entry which is preliminary data.</text>
</comment>
<dbReference type="InterPro" id="IPR000073">
    <property type="entry name" value="AB_hydrolase_1"/>
</dbReference>
<dbReference type="AlphaFoldDB" id="A0A9W8YRT0"/>
<dbReference type="Proteomes" id="UP001140453">
    <property type="component" value="Unassembled WGS sequence"/>
</dbReference>
<dbReference type="InterPro" id="IPR029058">
    <property type="entry name" value="AB_hydrolase_fold"/>
</dbReference>
<evidence type="ECO:0000313" key="2">
    <source>
        <dbReference type="EMBL" id="KAJ4390061.1"/>
    </source>
</evidence>
<sequence>MKTTVVAFPGTLCSPEVFKPTAEALTSTCDFRSVSWMREPEGYTPDALRTWSIEEIARREAHDIKQPVVLLGHSTGGAIAAYLAAENPDLVRGLILVNTGAHMRRHGDVNKIIQAVQNGHVDDIRAAVVTRSFASLPPDEALADFRRYAASVSPQAVLEALESQRDLDLTPLLARIRCPTVVVHGVLDKARSKGDAEELAGLVPGAIVRWAECGHTPVFEAPDTFAEVVRELVEQLG</sequence>
<name>A0A9W8YRT0_9PEZI</name>
<dbReference type="SUPFAM" id="SSF53474">
    <property type="entry name" value="alpha/beta-Hydrolases"/>
    <property type="match status" value="1"/>
</dbReference>
<dbReference type="Pfam" id="PF12697">
    <property type="entry name" value="Abhydrolase_6"/>
    <property type="match status" value="1"/>
</dbReference>
<dbReference type="PANTHER" id="PTHR43798:SF33">
    <property type="entry name" value="HYDROLASE, PUTATIVE (AFU_ORTHOLOGUE AFUA_2G14860)-RELATED"/>
    <property type="match status" value="1"/>
</dbReference>